<feature type="transmembrane region" description="Helical" evidence="6">
    <location>
        <begin position="388"/>
        <end position="409"/>
    </location>
</feature>
<dbReference type="GO" id="GO:0000160">
    <property type="term" value="P:phosphorelay signal transduction system"/>
    <property type="evidence" value="ECO:0007669"/>
    <property type="project" value="UniProtKB-KW"/>
</dbReference>
<keyword evidence="10" id="KW-1185">Reference proteome</keyword>
<evidence type="ECO:0000256" key="3">
    <source>
        <dbReference type="ARBA" id="ARBA00022679"/>
    </source>
</evidence>
<dbReference type="PANTHER" id="PTHR24421">
    <property type="entry name" value="NITRATE/NITRITE SENSOR PROTEIN NARX-RELATED"/>
    <property type="match status" value="1"/>
</dbReference>
<dbReference type="InterPro" id="IPR003594">
    <property type="entry name" value="HATPase_dom"/>
</dbReference>
<feature type="transmembrane region" description="Helical" evidence="6">
    <location>
        <begin position="295"/>
        <end position="315"/>
    </location>
</feature>
<dbReference type="InterPro" id="IPR036890">
    <property type="entry name" value="HATPase_C_sf"/>
</dbReference>
<evidence type="ECO:0000256" key="7">
    <source>
        <dbReference type="SAM" id="SignalP"/>
    </source>
</evidence>
<keyword evidence="7" id="KW-0732">Signal</keyword>
<keyword evidence="6" id="KW-0472">Membrane</keyword>
<keyword evidence="6" id="KW-0812">Transmembrane</keyword>
<evidence type="ECO:0000256" key="2">
    <source>
        <dbReference type="ARBA" id="ARBA00012438"/>
    </source>
</evidence>
<feature type="transmembrane region" description="Helical" evidence="6">
    <location>
        <begin position="265"/>
        <end position="283"/>
    </location>
</feature>
<feature type="chain" id="PRO_5036896840" description="histidine kinase" evidence="7">
    <location>
        <begin position="24"/>
        <end position="619"/>
    </location>
</feature>
<evidence type="ECO:0000313" key="9">
    <source>
        <dbReference type="EMBL" id="MBG9375792.1"/>
    </source>
</evidence>
<dbReference type="EC" id="2.7.13.3" evidence="2"/>
<evidence type="ECO:0000256" key="4">
    <source>
        <dbReference type="ARBA" id="ARBA00022777"/>
    </source>
</evidence>
<dbReference type="GO" id="GO:0004673">
    <property type="term" value="F:protein histidine kinase activity"/>
    <property type="evidence" value="ECO:0007669"/>
    <property type="project" value="UniProtKB-EC"/>
</dbReference>
<reference evidence="9" key="1">
    <citation type="submission" date="2020-11" db="EMBL/GenBank/DDBJ databases">
        <title>Bacterial whole genome sequence for Panacibacter sp. DH6.</title>
        <authorList>
            <person name="Le V."/>
            <person name="Ko S."/>
            <person name="Ahn C.-Y."/>
            <person name="Oh H.-M."/>
        </authorList>
    </citation>
    <scope>NUCLEOTIDE SEQUENCE</scope>
    <source>
        <strain evidence="9">DH6</strain>
    </source>
</reference>
<dbReference type="Proteomes" id="UP000628448">
    <property type="component" value="Unassembled WGS sequence"/>
</dbReference>
<dbReference type="Gene3D" id="2.60.120.260">
    <property type="entry name" value="Galactose-binding domain-like"/>
    <property type="match status" value="1"/>
</dbReference>
<dbReference type="InterPro" id="IPR008979">
    <property type="entry name" value="Galactose-bd-like_sf"/>
</dbReference>
<comment type="caution">
    <text evidence="9">The sequence shown here is derived from an EMBL/GenBank/DDBJ whole genome shotgun (WGS) entry which is preliminary data.</text>
</comment>
<dbReference type="Pfam" id="PF02518">
    <property type="entry name" value="HATPase_c"/>
    <property type="match status" value="1"/>
</dbReference>
<dbReference type="Gene3D" id="3.30.565.10">
    <property type="entry name" value="Histidine kinase-like ATPase, C-terminal domain"/>
    <property type="match status" value="1"/>
</dbReference>
<dbReference type="PROSITE" id="PS50109">
    <property type="entry name" value="HIS_KIN"/>
    <property type="match status" value="1"/>
</dbReference>
<keyword evidence="4 9" id="KW-0418">Kinase</keyword>
<protein>
    <recommendedName>
        <fullName evidence="2">histidine kinase</fullName>
        <ecNumber evidence="2">2.7.13.3</ecNumber>
    </recommendedName>
</protein>
<feature type="domain" description="Histidine kinase" evidence="8">
    <location>
        <begin position="431"/>
        <end position="618"/>
    </location>
</feature>
<dbReference type="PROSITE" id="PS51257">
    <property type="entry name" value="PROKAR_LIPOPROTEIN"/>
    <property type="match status" value="1"/>
</dbReference>
<feature type="transmembrane region" description="Helical" evidence="6">
    <location>
        <begin position="356"/>
        <end position="376"/>
    </location>
</feature>
<dbReference type="SUPFAM" id="SSF49785">
    <property type="entry name" value="Galactose-binding domain-like"/>
    <property type="match status" value="1"/>
</dbReference>
<accession>A0A931GYF9</accession>
<evidence type="ECO:0000256" key="5">
    <source>
        <dbReference type="ARBA" id="ARBA00023012"/>
    </source>
</evidence>
<name>A0A931GYF9_9BACT</name>
<feature type="transmembrane region" description="Helical" evidence="6">
    <location>
        <begin position="327"/>
        <end position="344"/>
    </location>
</feature>
<dbReference type="SUPFAM" id="SSF55874">
    <property type="entry name" value="ATPase domain of HSP90 chaperone/DNA topoisomerase II/histidine kinase"/>
    <property type="match status" value="1"/>
</dbReference>
<evidence type="ECO:0000256" key="1">
    <source>
        <dbReference type="ARBA" id="ARBA00000085"/>
    </source>
</evidence>
<dbReference type="CDD" id="cd16917">
    <property type="entry name" value="HATPase_UhpB-NarQ-NarX-like"/>
    <property type="match status" value="1"/>
</dbReference>
<evidence type="ECO:0000259" key="8">
    <source>
        <dbReference type="PROSITE" id="PS50109"/>
    </source>
</evidence>
<organism evidence="9 10">
    <name type="scientific">Panacibacter microcysteis</name>
    <dbReference type="NCBI Taxonomy" id="2793269"/>
    <lineage>
        <taxon>Bacteria</taxon>
        <taxon>Pseudomonadati</taxon>
        <taxon>Bacteroidota</taxon>
        <taxon>Chitinophagia</taxon>
        <taxon>Chitinophagales</taxon>
        <taxon>Chitinophagaceae</taxon>
        <taxon>Panacibacter</taxon>
    </lineage>
</organism>
<feature type="signal peptide" evidence="7">
    <location>
        <begin position="1"/>
        <end position="23"/>
    </location>
</feature>
<dbReference type="AlphaFoldDB" id="A0A931GYF9"/>
<feature type="transmembrane region" description="Helical" evidence="6">
    <location>
        <begin position="234"/>
        <end position="253"/>
    </location>
</feature>
<dbReference type="InterPro" id="IPR050482">
    <property type="entry name" value="Sensor_HK_TwoCompSys"/>
</dbReference>
<proteinExistence type="predicted"/>
<feature type="transmembrane region" description="Helical" evidence="6">
    <location>
        <begin position="210"/>
        <end position="227"/>
    </location>
</feature>
<keyword evidence="6" id="KW-1133">Transmembrane helix</keyword>
<keyword evidence="5" id="KW-0902">Two-component regulatory system</keyword>
<comment type="catalytic activity">
    <reaction evidence="1">
        <text>ATP + protein L-histidine = ADP + protein N-phospho-L-histidine.</text>
        <dbReference type="EC" id="2.7.13.3"/>
    </reaction>
</comment>
<dbReference type="InterPro" id="IPR005467">
    <property type="entry name" value="His_kinase_dom"/>
</dbReference>
<dbReference type="RefSeq" id="WP_196989822.1">
    <property type="nucleotide sequence ID" value="NZ_JADWYR010000001.1"/>
</dbReference>
<evidence type="ECO:0000313" key="10">
    <source>
        <dbReference type="Proteomes" id="UP000628448"/>
    </source>
</evidence>
<gene>
    <name evidence="9" type="ORF">I5907_06070</name>
</gene>
<keyword evidence="3" id="KW-0808">Transferase</keyword>
<evidence type="ECO:0000256" key="6">
    <source>
        <dbReference type="SAM" id="Phobius"/>
    </source>
</evidence>
<dbReference type="EMBL" id="JADWYR010000001">
    <property type="protein sequence ID" value="MBG9375792.1"/>
    <property type="molecule type" value="Genomic_DNA"/>
</dbReference>
<sequence length="619" mass="70601">MMKYAVYILFCTLAACCFYLQPAAQTNNQALYVNKFPAEGLVLDSGWKLMKGDNKKWSATDYNDTAWKAINPALDVTEYRQLIGNDICWLRFHISLDSSFGNQPVYLHIVQNAATEIYLDGKPFIQYGKVSANRQQVKAYNPINQSVPLVFDFSGQHVIAVRLCLPNYITDYAYPSLNNALFKMRIGLWSQQQQRVDSFHNSFGMTVSKAAIFIIVLLLHFAFYFVYRKEKVNLWLGVFDLFNAAGYVLYALLVYKIHDVDLSNMLRIPGSLFFTIGSWFLLLATYSGFYLKRGFWWWFFFIFMVATIALYFTPFNDVISQYVNPQIFIYPFLASLESIRLSYLSLRKKNGKINPLAQVMIFCVLSCAAAVVALQVKDFGSEDLNSFFSGLISVALLGLPISFFMYVAIEFRYFYNKLVRAQELKTKISLDLHDDLGTKLSTARMFLRSIKGSQTPKNTTLLGNAISLIDNSIMDLRLVMNDLESPTLIDKGYMAATEELVNRINDLQEINFTLSANVVGKRMDQKAEYNLFRITQELINNTLKYAHAKNVSIELVNRDDKIIFMYEDDGKGFDLTTPAKGYGLSNITTRSQALNAELEFDSKPGAGFRTIIEFPLVYA</sequence>
<dbReference type="PANTHER" id="PTHR24421:SF10">
    <property type="entry name" value="NITRATE_NITRITE SENSOR PROTEIN NARQ"/>
    <property type="match status" value="1"/>
</dbReference>